<evidence type="ECO:0000256" key="5">
    <source>
        <dbReference type="ARBA" id="ARBA00038292"/>
    </source>
</evidence>
<accession>A0A483CPN8</accession>
<dbReference type="AlphaFoldDB" id="A0A483CPN8"/>
<gene>
    <name evidence="7" type="ORF">CUJ86_06740</name>
</gene>
<dbReference type="Proteomes" id="UP000292580">
    <property type="component" value="Unassembled WGS sequence"/>
</dbReference>
<protein>
    <submittedName>
        <fullName evidence="7">Flavodoxin family protein</fullName>
    </submittedName>
</protein>
<organism evidence="7 8">
    <name type="scientific">Methanofollis fontis</name>
    <dbReference type="NCBI Taxonomy" id="2052832"/>
    <lineage>
        <taxon>Archaea</taxon>
        <taxon>Methanobacteriati</taxon>
        <taxon>Methanobacteriota</taxon>
        <taxon>Stenosarchaea group</taxon>
        <taxon>Methanomicrobia</taxon>
        <taxon>Methanomicrobiales</taxon>
        <taxon>Methanomicrobiaceae</taxon>
        <taxon>Methanofollis</taxon>
    </lineage>
</organism>
<dbReference type="PANTHER" id="PTHR43278">
    <property type="entry name" value="NAD(P)H-DEPENDENT FMN-CONTAINING OXIDOREDUCTASE YWQN-RELATED"/>
    <property type="match status" value="1"/>
</dbReference>
<evidence type="ECO:0000256" key="1">
    <source>
        <dbReference type="ARBA" id="ARBA00001917"/>
    </source>
</evidence>
<feature type="domain" description="NADPH-dependent FMN reductase-like" evidence="6">
    <location>
        <begin position="5"/>
        <end position="125"/>
    </location>
</feature>
<comment type="cofactor">
    <cofactor evidence="1">
        <name>FMN</name>
        <dbReference type="ChEBI" id="CHEBI:58210"/>
    </cofactor>
</comment>
<dbReference type="Pfam" id="PF03358">
    <property type="entry name" value="FMN_red"/>
    <property type="match status" value="1"/>
</dbReference>
<evidence type="ECO:0000256" key="3">
    <source>
        <dbReference type="ARBA" id="ARBA00022630"/>
    </source>
</evidence>
<dbReference type="InterPro" id="IPR051796">
    <property type="entry name" value="ISF_SsuE-like"/>
</dbReference>
<evidence type="ECO:0000256" key="2">
    <source>
        <dbReference type="ARBA" id="ARBA00001966"/>
    </source>
</evidence>
<dbReference type="EMBL" id="PGCL01000002">
    <property type="protein sequence ID" value="TAJ44970.1"/>
    <property type="molecule type" value="Genomic_DNA"/>
</dbReference>
<comment type="similarity">
    <text evidence="5">Belongs to the SsuE family. Isf subfamily.</text>
</comment>
<dbReference type="InterPro" id="IPR005025">
    <property type="entry name" value="FMN_Rdtase-like_dom"/>
</dbReference>
<comment type="caution">
    <text evidence="7">The sequence shown here is derived from an EMBL/GenBank/DDBJ whole genome shotgun (WGS) entry which is preliminary data.</text>
</comment>
<keyword evidence="8" id="KW-1185">Reference proteome</keyword>
<evidence type="ECO:0000256" key="4">
    <source>
        <dbReference type="ARBA" id="ARBA00022643"/>
    </source>
</evidence>
<name>A0A483CPN8_9EURY</name>
<reference evidence="7 8" key="1">
    <citation type="submission" date="2017-11" db="EMBL/GenBank/DDBJ databases">
        <title>Isolation and Characterization of Methanofollis Species from Methane Seep Offshore SW Taiwan.</title>
        <authorList>
            <person name="Teng N.-H."/>
            <person name="Lai M.-C."/>
            <person name="Chen S.-C."/>
        </authorList>
    </citation>
    <scope>NUCLEOTIDE SEQUENCE [LARGE SCALE GENOMIC DNA]</scope>
    <source>
        <strain evidence="7 8">FWC-SCC2</strain>
    </source>
</reference>
<dbReference type="GO" id="GO:0016491">
    <property type="term" value="F:oxidoreductase activity"/>
    <property type="evidence" value="ECO:0007669"/>
    <property type="project" value="InterPro"/>
</dbReference>
<dbReference type="PANTHER" id="PTHR43278:SF2">
    <property type="entry name" value="IRON-SULFUR FLAVOPROTEIN"/>
    <property type="match status" value="1"/>
</dbReference>
<evidence type="ECO:0000313" key="7">
    <source>
        <dbReference type="EMBL" id="TAJ44970.1"/>
    </source>
</evidence>
<proteinExistence type="inferred from homology"/>
<comment type="cofactor">
    <cofactor evidence="2">
        <name>[4Fe-4S] cluster</name>
        <dbReference type="ChEBI" id="CHEBI:49883"/>
    </cofactor>
</comment>
<evidence type="ECO:0000259" key="6">
    <source>
        <dbReference type="Pfam" id="PF03358"/>
    </source>
</evidence>
<keyword evidence="3" id="KW-0285">Flavoprotein</keyword>
<keyword evidence="4" id="KW-0288">FMN</keyword>
<dbReference type="InterPro" id="IPR029039">
    <property type="entry name" value="Flavoprotein-like_sf"/>
</dbReference>
<evidence type="ECO:0000313" key="8">
    <source>
        <dbReference type="Proteomes" id="UP000292580"/>
    </source>
</evidence>
<dbReference type="SUPFAM" id="SSF52218">
    <property type="entry name" value="Flavoproteins"/>
    <property type="match status" value="1"/>
</dbReference>
<sequence length="189" mass="20314">MHCSMKVVGFVGSPRKGGNTDILVGHALKGAVDAGAKRTVVHLNDLAFRDCQGCGYCKKAGECRLNDGMDDIYPLVQECDGIILGTPIYFGMPTGTAKSFIDRWYAFLNADFSSRILPGKKAALILPQGDANPDVYAPMAAHLSATMEFFGLRVAAPLIVPGLLEPGEVEDDSAMMDRAYALGRWLVSE</sequence>
<dbReference type="Gene3D" id="3.40.50.360">
    <property type="match status" value="1"/>
</dbReference>